<sequence>MAKYGYGYIRQEVCDIATDYAIQLGKRTKENPFTLNWFNKFIKRLPQLKVLKPRGLEKV</sequence>
<evidence type="ECO:0000313" key="2">
    <source>
        <dbReference type="Proteomes" id="UP000828390"/>
    </source>
</evidence>
<reference evidence="1" key="2">
    <citation type="submission" date="2020-11" db="EMBL/GenBank/DDBJ databases">
        <authorList>
            <person name="McCartney M.A."/>
            <person name="Auch B."/>
            <person name="Kono T."/>
            <person name="Mallez S."/>
            <person name="Becker A."/>
            <person name="Gohl D.M."/>
            <person name="Silverstein K.A.T."/>
            <person name="Koren S."/>
            <person name="Bechman K.B."/>
            <person name="Herman A."/>
            <person name="Abrahante J.E."/>
            <person name="Garbe J."/>
        </authorList>
    </citation>
    <scope>NUCLEOTIDE SEQUENCE</scope>
    <source>
        <strain evidence="1">Duluth1</strain>
        <tissue evidence="1">Whole animal</tissue>
    </source>
</reference>
<organism evidence="1 2">
    <name type="scientific">Dreissena polymorpha</name>
    <name type="common">Zebra mussel</name>
    <name type="synonym">Mytilus polymorpha</name>
    <dbReference type="NCBI Taxonomy" id="45954"/>
    <lineage>
        <taxon>Eukaryota</taxon>
        <taxon>Metazoa</taxon>
        <taxon>Spiralia</taxon>
        <taxon>Lophotrochozoa</taxon>
        <taxon>Mollusca</taxon>
        <taxon>Bivalvia</taxon>
        <taxon>Autobranchia</taxon>
        <taxon>Heteroconchia</taxon>
        <taxon>Euheterodonta</taxon>
        <taxon>Imparidentia</taxon>
        <taxon>Neoheterodontei</taxon>
        <taxon>Myida</taxon>
        <taxon>Dreissenoidea</taxon>
        <taxon>Dreissenidae</taxon>
        <taxon>Dreissena</taxon>
    </lineage>
</organism>
<reference evidence="1" key="1">
    <citation type="journal article" date="2019" name="bioRxiv">
        <title>The Genome of the Zebra Mussel, Dreissena polymorpha: A Resource for Invasive Species Research.</title>
        <authorList>
            <person name="McCartney M.A."/>
            <person name="Auch B."/>
            <person name="Kono T."/>
            <person name="Mallez S."/>
            <person name="Zhang Y."/>
            <person name="Obille A."/>
            <person name="Becker A."/>
            <person name="Abrahante J.E."/>
            <person name="Garbe J."/>
            <person name="Badalamenti J.P."/>
            <person name="Herman A."/>
            <person name="Mangelson H."/>
            <person name="Liachko I."/>
            <person name="Sullivan S."/>
            <person name="Sone E.D."/>
            <person name="Koren S."/>
            <person name="Silverstein K.A.T."/>
            <person name="Beckman K.B."/>
            <person name="Gohl D.M."/>
        </authorList>
    </citation>
    <scope>NUCLEOTIDE SEQUENCE</scope>
    <source>
        <strain evidence="1">Duluth1</strain>
        <tissue evidence="1">Whole animal</tissue>
    </source>
</reference>
<name>A0A9D4M1R2_DREPO</name>
<protein>
    <submittedName>
        <fullName evidence="1">Uncharacterized protein</fullName>
    </submittedName>
</protein>
<proteinExistence type="predicted"/>
<dbReference type="EMBL" id="JAIWYP010000002">
    <property type="protein sequence ID" value="KAH3867627.1"/>
    <property type="molecule type" value="Genomic_DNA"/>
</dbReference>
<gene>
    <name evidence="1" type="ORF">DPMN_030759</name>
</gene>
<dbReference type="Proteomes" id="UP000828390">
    <property type="component" value="Unassembled WGS sequence"/>
</dbReference>
<accession>A0A9D4M1R2</accession>
<evidence type="ECO:0000313" key="1">
    <source>
        <dbReference type="EMBL" id="KAH3867627.1"/>
    </source>
</evidence>
<dbReference type="AlphaFoldDB" id="A0A9D4M1R2"/>
<keyword evidence="2" id="KW-1185">Reference proteome</keyword>
<comment type="caution">
    <text evidence="1">The sequence shown here is derived from an EMBL/GenBank/DDBJ whole genome shotgun (WGS) entry which is preliminary data.</text>
</comment>